<reference evidence="2 3" key="2">
    <citation type="journal article" date="2010" name="Nucleic Acids Res.">
        <title>BeetleBase in 2010: revisions to provide comprehensive genomic information for Tribolium castaneum.</title>
        <authorList>
            <person name="Kim H.S."/>
            <person name="Murphy T."/>
            <person name="Xia J."/>
            <person name="Caragea D."/>
            <person name="Park Y."/>
            <person name="Beeman R.W."/>
            <person name="Lorenzen M.D."/>
            <person name="Butcher S."/>
            <person name="Manak J.R."/>
            <person name="Brown S.J."/>
        </authorList>
    </citation>
    <scope>GENOME REANNOTATION</scope>
    <source>
        <strain evidence="2 3">Georgia GA2</strain>
    </source>
</reference>
<dbReference type="InParanoid" id="A0A139WGM1"/>
<dbReference type="AlphaFoldDB" id="A0A139WGM1"/>
<reference evidence="2 3" key="1">
    <citation type="journal article" date="2008" name="Nature">
        <title>The genome of the model beetle and pest Tribolium castaneum.</title>
        <authorList>
            <consortium name="Tribolium Genome Sequencing Consortium"/>
            <person name="Richards S."/>
            <person name="Gibbs R.A."/>
            <person name="Weinstock G.M."/>
            <person name="Brown S.J."/>
            <person name="Denell R."/>
            <person name="Beeman R.W."/>
            <person name="Gibbs R."/>
            <person name="Beeman R.W."/>
            <person name="Brown S.J."/>
            <person name="Bucher G."/>
            <person name="Friedrich M."/>
            <person name="Grimmelikhuijzen C.J."/>
            <person name="Klingler M."/>
            <person name="Lorenzen M."/>
            <person name="Richards S."/>
            <person name="Roth S."/>
            <person name="Schroder R."/>
            <person name="Tautz D."/>
            <person name="Zdobnov E.M."/>
            <person name="Muzny D."/>
            <person name="Gibbs R.A."/>
            <person name="Weinstock G.M."/>
            <person name="Attaway T."/>
            <person name="Bell S."/>
            <person name="Buhay C.J."/>
            <person name="Chandrabose M.N."/>
            <person name="Chavez D."/>
            <person name="Clerk-Blankenburg K.P."/>
            <person name="Cree A."/>
            <person name="Dao M."/>
            <person name="Davis C."/>
            <person name="Chacko J."/>
            <person name="Dinh H."/>
            <person name="Dugan-Rocha S."/>
            <person name="Fowler G."/>
            <person name="Garner T.T."/>
            <person name="Garnes J."/>
            <person name="Gnirke A."/>
            <person name="Hawes A."/>
            <person name="Hernandez J."/>
            <person name="Hines S."/>
            <person name="Holder M."/>
            <person name="Hume J."/>
            <person name="Jhangiani S.N."/>
            <person name="Joshi V."/>
            <person name="Khan Z.M."/>
            <person name="Jackson L."/>
            <person name="Kovar C."/>
            <person name="Kowis A."/>
            <person name="Lee S."/>
            <person name="Lewis L.R."/>
            <person name="Margolis J."/>
            <person name="Morgan M."/>
            <person name="Nazareth L.V."/>
            <person name="Nguyen N."/>
            <person name="Okwuonu G."/>
            <person name="Parker D."/>
            <person name="Richards S."/>
            <person name="Ruiz S.J."/>
            <person name="Santibanez J."/>
            <person name="Savard J."/>
            <person name="Scherer S.E."/>
            <person name="Schneider B."/>
            <person name="Sodergren E."/>
            <person name="Tautz D."/>
            <person name="Vattahil S."/>
            <person name="Villasana D."/>
            <person name="White C.S."/>
            <person name="Wright R."/>
            <person name="Park Y."/>
            <person name="Beeman R.W."/>
            <person name="Lord J."/>
            <person name="Oppert B."/>
            <person name="Lorenzen M."/>
            <person name="Brown S."/>
            <person name="Wang L."/>
            <person name="Savard J."/>
            <person name="Tautz D."/>
            <person name="Richards S."/>
            <person name="Weinstock G."/>
            <person name="Gibbs R.A."/>
            <person name="Liu Y."/>
            <person name="Worley K."/>
            <person name="Weinstock G."/>
            <person name="Elsik C.G."/>
            <person name="Reese J.T."/>
            <person name="Elhaik E."/>
            <person name="Landan G."/>
            <person name="Graur D."/>
            <person name="Arensburger P."/>
            <person name="Atkinson P."/>
            <person name="Beeman R.W."/>
            <person name="Beidler J."/>
            <person name="Brown S.J."/>
            <person name="Demuth J.P."/>
            <person name="Drury D.W."/>
            <person name="Du Y.Z."/>
            <person name="Fujiwara H."/>
            <person name="Lorenzen M."/>
            <person name="Maselli V."/>
            <person name="Osanai M."/>
            <person name="Park Y."/>
            <person name="Robertson H.M."/>
            <person name="Tu Z."/>
            <person name="Wang J.J."/>
            <person name="Wang S."/>
            <person name="Richards S."/>
            <person name="Song H."/>
            <person name="Zhang L."/>
            <person name="Sodergren E."/>
            <person name="Werner D."/>
            <person name="Stanke M."/>
            <person name="Morgenstern B."/>
            <person name="Solovyev V."/>
            <person name="Kosarev P."/>
            <person name="Brown G."/>
            <person name="Chen H.C."/>
            <person name="Ermolaeva O."/>
            <person name="Hlavina W."/>
            <person name="Kapustin Y."/>
            <person name="Kiryutin B."/>
            <person name="Kitts P."/>
            <person name="Maglott D."/>
            <person name="Pruitt K."/>
            <person name="Sapojnikov V."/>
            <person name="Souvorov A."/>
            <person name="Mackey A.J."/>
            <person name="Waterhouse R.M."/>
            <person name="Wyder S."/>
            <person name="Zdobnov E.M."/>
            <person name="Zdobnov E.M."/>
            <person name="Wyder S."/>
            <person name="Kriventseva E.V."/>
            <person name="Kadowaki T."/>
            <person name="Bork P."/>
            <person name="Aranda M."/>
            <person name="Bao R."/>
            <person name="Beermann A."/>
            <person name="Berns N."/>
            <person name="Bolognesi R."/>
            <person name="Bonneton F."/>
            <person name="Bopp D."/>
            <person name="Brown S.J."/>
            <person name="Bucher G."/>
            <person name="Butts T."/>
            <person name="Chaumot A."/>
            <person name="Denell R.E."/>
            <person name="Ferrier D.E."/>
            <person name="Friedrich M."/>
            <person name="Gordon C.M."/>
            <person name="Jindra M."/>
            <person name="Klingler M."/>
            <person name="Lan Q."/>
            <person name="Lattorff H.M."/>
            <person name="Laudet V."/>
            <person name="von Levetsow C."/>
            <person name="Liu Z."/>
            <person name="Lutz R."/>
            <person name="Lynch J.A."/>
            <person name="da Fonseca R.N."/>
            <person name="Posnien N."/>
            <person name="Reuter R."/>
            <person name="Roth S."/>
            <person name="Savard J."/>
            <person name="Schinko J.B."/>
            <person name="Schmitt C."/>
            <person name="Schoppmeier M."/>
            <person name="Schroder R."/>
            <person name="Shippy T.D."/>
            <person name="Simonnet F."/>
            <person name="Marques-Souza H."/>
            <person name="Tautz D."/>
            <person name="Tomoyasu Y."/>
            <person name="Trauner J."/>
            <person name="Van der Zee M."/>
            <person name="Vervoort M."/>
            <person name="Wittkopp N."/>
            <person name="Wimmer E.A."/>
            <person name="Yang X."/>
            <person name="Jones A.K."/>
            <person name="Sattelle D.B."/>
            <person name="Ebert P.R."/>
            <person name="Nelson D."/>
            <person name="Scott J.G."/>
            <person name="Beeman R.W."/>
            <person name="Muthukrishnan S."/>
            <person name="Kramer K.J."/>
            <person name="Arakane Y."/>
            <person name="Beeman R.W."/>
            <person name="Zhu Q."/>
            <person name="Hogenkamp D."/>
            <person name="Dixit R."/>
            <person name="Oppert B."/>
            <person name="Jiang H."/>
            <person name="Zou Z."/>
            <person name="Marshall J."/>
            <person name="Elpidina E."/>
            <person name="Vinokurov K."/>
            <person name="Oppert C."/>
            <person name="Zou Z."/>
            <person name="Evans J."/>
            <person name="Lu Z."/>
            <person name="Zhao P."/>
            <person name="Sumathipala N."/>
            <person name="Altincicek B."/>
            <person name="Vilcinskas A."/>
            <person name="Williams M."/>
            <person name="Hultmark D."/>
            <person name="Hetru C."/>
            <person name="Jiang H."/>
            <person name="Grimmelikhuijzen C.J."/>
            <person name="Hauser F."/>
            <person name="Cazzamali G."/>
            <person name="Williamson M."/>
            <person name="Park Y."/>
            <person name="Li B."/>
            <person name="Tanaka Y."/>
            <person name="Predel R."/>
            <person name="Neupert S."/>
            <person name="Schachtner J."/>
            <person name="Verleyen P."/>
            <person name="Raible F."/>
            <person name="Bork P."/>
            <person name="Friedrich M."/>
            <person name="Walden K.K."/>
            <person name="Robertson H.M."/>
            <person name="Angeli S."/>
            <person name="Foret S."/>
            <person name="Bucher G."/>
            <person name="Schuetz S."/>
            <person name="Maleszka R."/>
            <person name="Wimmer E.A."/>
            <person name="Beeman R.W."/>
            <person name="Lorenzen M."/>
            <person name="Tomoyasu Y."/>
            <person name="Miller S.C."/>
            <person name="Grossmann D."/>
            <person name="Bucher G."/>
        </authorList>
    </citation>
    <scope>NUCLEOTIDE SEQUENCE [LARGE SCALE GENOMIC DNA]</scope>
    <source>
        <strain evidence="2 3">Georgia GA2</strain>
    </source>
</reference>
<feature type="compositionally biased region" description="Basic and acidic residues" evidence="1">
    <location>
        <begin position="19"/>
        <end position="29"/>
    </location>
</feature>
<dbReference type="OrthoDB" id="10629324at2759"/>
<feature type="region of interest" description="Disordered" evidence="1">
    <location>
        <begin position="1"/>
        <end position="36"/>
    </location>
</feature>
<gene>
    <name evidence="2" type="primary">AUGUSTUS-3.0.2_33353</name>
    <name evidence="2" type="ORF">TcasGA2_TC033353</name>
</gene>
<accession>A0A139WGM1</accession>
<evidence type="ECO:0000313" key="3">
    <source>
        <dbReference type="Proteomes" id="UP000007266"/>
    </source>
</evidence>
<proteinExistence type="predicted"/>
<evidence type="ECO:0000256" key="1">
    <source>
        <dbReference type="SAM" id="MobiDB-lite"/>
    </source>
</evidence>
<keyword evidence="3" id="KW-1185">Reference proteome</keyword>
<dbReference type="EMBL" id="KQ971345">
    <property type="protein sequence ID" value="KYB27011.1"/>
    <property type="molecule type" value="Genomic_DNA"/>
</dbReference>
<dbReference type="KEGG" id="tca:103313369"/>
<dbReference type="Proteomes" id="UP000007266">
    <property type="component" value="Linkage group 6"/>
</dbReference>
<organism evidence="2 3">
    <name type="scientific">Tribolium castaneum</name>
    <name type="common">Red flour beetle</name>
    <dbReference type="NCBI Taxonomy" id="7070"/>
    <lineage>
        <taxon>Eukaryota</taxon>
        <taxon>Metazoa</taxon>
        <taxon>Ecdysozoa</taxon>
        <taxon>Arthropoda</taxon>
        <taxon>Hexapoda</taxon>
        <taxon>Insecta</taxon>
        <taxon>Pterygota</taxon>
        <taxon>Neoptera</taxon>
        <taxon>Endopterygota</taxon>
        <taxon>Coleoptera</taxon>
        <taxon>Polyphaga</taxon>
        <taxon>Cucujiformia</taxon>
        <taxon>Tenebrionidae</taxon>
        <taxon>Tenebrionidae incertae sedis</taxon>
        <taxon>Tribolium</taxon>
    </lineage>
</organism>
<sequence>MNKDGFAFDLDVQEENDEEPTRKNIKTEPESDEDENYEFEIGYEEHYKISKDDCFDKLCKMASEIKMEPDDNLATEIHIEPVYNLPEIKIESDCNLATENKMVPDTENKMVPDTENKMVPDIKNKVSPDTKGQDDKITIKQKPNIVKNVKIVPKLEEKKSKSTTTCFKTAERRIFRKKPSQHLRRPSFFNRNRYNRLQNRFDNVMFSNNQARPCPWQTPTLTDQNVLMLLLLMAPLQNLPHFDVGRWQTYVTILEALKRLKAQNANYASKRNSFKPRRFL</sequence>
<name>A0A139WGM1_TRICA</name>
<evidence type="ECO:0000313" key="2">
    <source>
        <dbReference type="EMBL" id="KYB27011.1"/>
    </source>
</evidence>
<protein>
    <submittedName>
        <fullName evidence="2">Uncharacterized protein</fullName>
    </submittedName>
</protein>